<feature type="transmembrane region" description="Helical" evidence="7">
    <location>
        <begin position="95"/>
        <end position="114"/>
    </location>
</feature>
<dbReference type="PANTHER" id="PTHR43124">
    <property type="entry name" value="PURINE EFFLUX PUMP PBUE"/>
    <property type="match status" value="1"/>
</dbReference>
<dbReference type="InterPro" id="IPR011701">
    <property type="entry name" value="MFS"/>
</dbReference>
<dbReference type="SUPFAM" id="SSF103473">
    <property type="entry name" value="MFS general substrate transporter"/>
    <property type="match status" value="1"/>
</dbReference>
<keyword evidence="5 7" id="KW-0472">Membrane</keyword>
<feature type="transmembrane region" description="Helical" evidence="7">
    <location>
        <begin position="120"/>
        <end position="142"/>
    </location>
</feature>
<evidence type="ECO:0000256" key="3">
    <source>
        <dbReference type="ARBA" id="ARBA00022692"/>
    </source>
</evidence>
<feature type="transmembrane region" description="Helical" evidence="7">
    <location>
        <begin position="185"/>
        <end position="205"/>
    </location>
</feature>
<keyword evidence="3 7" id="KW-0812">Transmembrane</keyword>
<evidence type="ECO:0000256" key="2">
    <source>
        <dbReference type="ARBA" id="ARBA00022475"/>
    </source>
</evidence>
<dbReference type="Gene3D" id="1.20.1250.20">
    <property type="entry name" value="MFS general substrate transporter like domains"/>
    <property type="match status" value="1"/>
</dbReference>
<dbReference type="PANTHER" id="PTHR43124:SF10">
    <property type="entry name" value="PURINE EFFLUX PUMP PBUE"/>
    <property type="match status" value="1"/>
</dbReference>
<feature type="transmembrane region" description="Helical" evidence="7">
    <location>
        <begin position="30"/>
        <end position="51"/>
    </location>
</feature>
<proteinExistence type="predicted"/>
<feature type="transmembrane region" description="Helical" evidence="7">
    <location>
        <begin position="259"/>
        <end position="280"/>
    </location>
</feature>
<comment type="subcellular location">
    <subcellularLocation>
        <location evidence="1">Cell membrane</location>
        <topology evidence="1">Multi-pass membrane protein</topology>
    </subcellularLocation>
</comment>
<dbReference type="RefSeq" id="WP_344292724.1">
    <property type="nucleotide sequence ID" value="NZ_BAAAPF010000230.1"/>
</dbReference>
<feature type="transmembrane region" description="Helical" evidence="7">
    <location>
        <begin position="380"/>
        <end position="397"/>
    </location>
</feature>
<feature type="region of interest" description="Disordered" evidence="6">
    <location>
        <begin position="1"/>
        <end position="24"/>
    </location>
</feature>
<feature type="transmembrane region" description="Helical" evidence="7">
    <location>
        <begin position="226"/>
        <end position="247"/>
    </location>
</feature>
<evidence type="ECO:0000256" key="5">
    <source>
        <dbReference type="ARBA" id="ARBA00023136"/>
    </source>
</evidence>
<name>A0ABN2ZF80_9ACTN</name>
<keyword evidence="4 7" id="KW-1133">Transmembrane helix</keyword>
<accession>A0ABN2ZF80</accession>
<dbReference type="PROSITE" id="PS50850">
    <property type="entry name" value="MFS"/>
    <property type="match status" value="1"/>
</dbReference>
<keyword evidence="10" id="KW-1185">Reference proteome</keyword>
<feature type="transmembrane region" description="Helical" evidence="7">
    <location>
        <begin position="292"/>
        <end position="310"/>
    </location>
</feature>
<feature type="domain" description="Major facilitator superfamily (MFS) profile" evidence="8">
    <location>
        <begin position="29"/>
        <end position="404"/>
    </location>
</feature>
<feature type="transmembrane region" description="Helical" evidence="7">
    <location>
        <begin position="63"/>
        <end position="88"/>
    </location>
</feature>
<dbReference type="InterPro" id="IPR050189">
    <property type="entry name" value="MFS_Efflux_Transporters"/>
</dbReference>
<comment type="caution">
    <text evidence="9">The sequence shown here is derived from an EMBL/GenBank/DDBJ whole genome shotgun (WGS) entry which is preliminary data.</text>
</comment>
<feature type="compositionally biased region" description="Pro residues" evidence="6">
    <location>
        <begin position="1"/>
        <end position="12"/>
    </location>
</feature>
<dbReference type="InterPro" id="IPR020846">
    <property type="entry name" value="MFS_dom"/>
</dbReference>
<evidence type="ECO:0000256" key="4">
    <source>
        <dbReference type="ARBA" id="ARBA00022989"/>
    </source>
</evidence>
<dbReference type="EMBL" id="BAAAPF010000230">
    <property type="protein sequence ID" value="GAA2141273.1"/>
    <property type="molecule type" value="Genomic_DNA"/>
</dbReference>
<evidence type="ECO:0000259" key="8">
    <source>
        <dbReference type="PROSITE" id="PS50850"/>
    </source>
</evidence>
<feature type="transmembrane region" description="Helical" evidence="7">
    <location>
        <begin position="353"/>
        <end position="374"/>
    </location>
</feature>
<reference evidence="9 10" key="1">
    <citation type="journal article" date="2019" name="Int. J. Syst. Evol. Microbiol.">
        <title>The Global Catalogue of Microorganisms (GCM) 10K type strain sequencing project: providing services to taxonomists for standard genome sequencing and annotation.</title>
        <authorList>
            <consortium name="The Broad Institute Genomics Platform"/>
            <consortium name="The Broad Institute Genome Sequencing Center for Infectious Disease"/>
            <person name="Wu L."/>
            <person name="Ma J."/>
        </authorList>
    </citation>
    <scope>NUCLEOTIDE SEQUENCE [LARGE SCALE GENOMIC DNA]</scope>
    <source>
        <strain evidence="9 10">JCM 15481</strain>
    </source>
</reference>
<evidence type="ECO:0000313" key="9">
    <source>
        <dbReference type="EMBL" id="GAA2141273.1"/>
    </source>
</evidence>
<feature type="transmembrane region" description="Helical" evidence="7">
    <location>
        <begin position="154"/>
        <end position="179"/>
    </location>
</feature>
<keyword evidence="2" id="KW-1003">Cell membrane</keyword>
<evidence type="ECO:0000256" key="1">
    <source>
        <dbReference type="ARBA" id="ARBA00004651"/>
    </source>
</evidence>
<gene>
    <name evidence="9" type="ORF">GCM10009802_51800</name>
</gene>
<evidence type="ECO:0000256" key="6">
    <source>
        <dbReference type="SAM" id="MobiDB-lite"/>
    </source>
</evidence>
<evidence type="ECO:0000256" key="7">
    <source>
        <dbReference type="SAM" id="Phobius"/>
    </source>
</evidence>
<dbReference type="Pfam" id="PF07690">
    <property type="entry name" value="MFS_1"/>
    <property type="match status" value="1"/>
</dbReference>
<dbReference type="CDD" id="cd17324">
    <property type="entry name" value="MFS_NepI_like"/>
    <property type="match status" value="1"/>
</dbReference>
<feature type="transmembrane region" description="Helical" evidence="7">
    <location>
        <begin position="316"/>
        <end position="332"/>
    </location>
</feature>
<sequence>MSRPPRTTPPATPSDAAPEPGASPHWRSHAAVLAFGTFAVGTDAFVIAGVLPDIADSLGVSVAAAGQLVTVFSLAYAVSAPVLGVLTAGWSRRTALVVALAVLTAGNVLTAVAPSYPLVLAARAVAAMGAALYTASATATAATLAGRRHHGRAIAVVMLGLTSSLVLGTPIGTVIGGAFGWRSTLWFLVLAGVAAAAVVAVRLPALPGGGGAGLRVRLAPLTDRRVLAALGRTLLAFTGVYVPYTYLSAVYEPATGGDSGLLAVFLLVFGVAGTAGNLVAGTLADRLGATRVIVAATSLLAAALLAVPLLRGSVAAAFPAIVVVGFLSFSLTTPQQQEIIALAPAARSVVTSLYQSALYLAISLSGVLGGVALAGLGAGPLAPLAAVLVLLTALAAHRSGGSGR</sequence>
<dbReference type="InterPro" id="IPR036259">
    <property type="entry name" value="MFS_trans_sf"/>
</dbReference>
<protein>
    <submittedName>
        <fullName evidence="9">MFS transporter</fullName>
    </submittedName>
</protein>
<dbReference type="Proteomes" id="UP001500443">
    <property type="component" value="Unassembled WGS sequence"/>
</dbReference>
<evidence type="ECO:0000313" key="10">
    <source>
        <dbReference type="Proteomes" id="UP001500443"/>
    </source>
</evidence>
<organism evidence="9 10">
    <name type="scientific">Streptomyces synnematoformans</name>
    <dbReference type="NCBI Taxonomy" id="415721"/>
    <lineage>
        <taxon>Bacteria</taxon>
        <taxon>Bacillati</taxon>
        <taxon>Actinomycetota</taxon>
        <taxon>Actinomycetes</taxon>
        <taxon>Kitasatosporales</taxon>
        <taxon>Streptomycetaceae</taxon>
        <taxon>Streptomyces</taxon>
    </lineage>
</organism>